<dbReference type="AlphaFoldDB" id="A0A9Q8ZWT0"/>
<name>A0A9Q8ZWT0_9LACO</name>
<dbReference type="EMBL" id="CP097120">
    <property type="protein sequence ID" value="USS89981.1"/>
    <property type="molecule type" value="Genomic_DNA"/>
</dbReference>
<dbReference type="Proteomes" id="UP001055911">
    <property type="component" value="Plasmid p1unnamed"/>
</dbReference>
<dbReference type="RefSeq" id="WP_252767527.1">
    <property type="nucleotide sequence ID" value="NZ_CP097120.1"/>
</dbReference>
<evidence type="ECO:0000313" key="1">
    <source>
        <dbReference type="EMBL" id="USS89981.1"/>
    </source>
</evidence>
<gene>
    <name evidence="1" type="ORF">M3M40_07275</name>
</gene>
<sequence length="106" mass="12075">MNTNNENKLIEIQLIGAKRLSERLTVSFDSASKKKKMNPQVDDILLVANEDRSDNYLRVGRVVKTSSDESSNGWKVVRDMSGWSSPELIDLITELRLKQHEELGDE</sequence>
<geneLocation type="plasmid" evidence="1 2">
    <name>p1unnamed</name>
</geneLocation>
<proteinExistence type="predicted"/>
<evidence type="ECO:0000313" key="2">
    <source>
        <dbReference type="Proteomes" id="UP001055911"/>
    </source>
</evidence>
<accession>A0A9Q8ZWT0</accession>
<protein>
    <submittedName>
        <fullName evidence="1">Uncharacterized protein</fullName>
    </submittedName>
</protein>
<keyword evidence="2" id="KW-1185">Reference proteome</keyword>
<keyword evidence="1" id="KW-0614">Plasmid</keyword>
<reference evidence="1" key="1">
    <citation type="submission" date="2022-05" db="EMBL/GenBank/DDBJ databases">
        <authorList>
            <person name="Oliphant S.A."/>
            <person name="Watson-Haigh N.S."/>
            <person name="Sumby K.M."/>
            <person name="Gardner J.M."/>
            <person name="Jiranek V."/>
        </authorList>
    </citation>
    <scope>NUCLEOTIDE SEQUENCE</scope>
    <source>
        <strain evidence="1">KI4_B1</strain>
        <plasmid evidence="1">p1unnamed</plasmid>
    </source>
</reference>
<organism evidence="1 2">
    <name type="scientific">Fructilactobacillus cliffordii</name>
    <dbReference type="NCBI Taxonomy" id="2940299"/>
    <lineage>
        <taxon>Bacteria</taxon>
        <taxon>Bacillati</taxon>
        <taxon>Bacillota</taxon>
        <taxon>Bacilli</taxon>
        <taxon>Lactobacillales</taxon>
        <taxon>Lactobacillaceae</taxon>
        <taxon>Fructilactobacillus</taxon>
    </lineage>
</organism>